<dbReference type="SUPFAM" id="SSF53098">
    <property type="entry name" value="Ribonuclease H-like"/>
    <property type="match status" value="1"/>
</dbReference>
<dbReference type="FunFam" id="3.30.420.10:FF:000032">
    <property type="entry name" value="Retrovirus-related Pol polyprotein from transposon 297-like Protein"/>
    <property type="match status" value="1"/>
</dbReference>
<reference evidence="4" key="1">
    <citation type="journal article" date="2023" name="Front. Mar. Sci.">
        <title>A new Merluccius polli reference genome to investigate the effects of global change in West African waters.</title>
        <authorList>
            <person name="Mateo J.L."/>
            <person name="Blanco-Fernandez C."/>
            <person name="Garcia-Vazquez E."/>
            <person name="Machado-Schiaffino G."/>
        </authorList>
    </citation>
    <scope>NUCLEOTIDE SEQUENCE</scope>
    <source>
        <strain evidence="4">C29</strain>
        <tissue evidence="4">Fin</tissue>
    </source>
</reference>
<accession>A0AA47MXK5</accession>
<dbReference type="Gene3D" id="3.30.420.10">
    <property type="entry name" value="Ribonuclease H-like superfamily/Ribonuclease H"/>
    <property type="match status" value="1"/>
</dbReference>
<dbReference type="Gene3D" id="3.10.20.370">
    <property type="match status" value="1"/>
</dbReference>
<dbReference type="Pfam" id="PF17921">
    <property type="entry name" value="Integrase_H2C2"/>
    <property type="match status" value="1"/>
</dbReference>
<evidence type="ECO:0000256" key="1">
    <source>
        <dbReference type="ARBA" id="ARBA00039658"/>
    </source>
</evidence>
<dbReference type="EMBL" id="JAOPHQ010002277">
    <property type="protein sequence ID" value="KAK0147902.1"/>
    <property type="molecule type" value="Genomic_DNA"/>
</dbReference>
<dbReference type="SUPFAM" id="SSF56672">
    <property type="entry name" value="DNA/RNA polymerases"/>
    <property type="match status" value="1"/>
</dbReference>
<name>A0AA47MXK5_MERPO</name>
<dbReference type="InterPro" id="IPR050951">
    <property type="entry name" value="Retrovirus_Pol_polyprotein"/>
</dbReference>
<dbReference type="InterPro" id="IPR043502">
    <property type="entry name" value="DNA/RNA_pol_sf"/>
</dbReference>
<dbReference type="InterPro" id="IPR041588">
    <property type="entry name" value="Integrase_H2C2"/>
</dbReference>
<keyword evidence="5" id="KW-1185">Reference proteome</keyword>
<dbReference type="Gene3D" id="1.10.340.70">
    <property type="match status" value="1"/>
</dbReference>
<feature type="domain" description="Integrase catalytic" evidence="3">
    <location>
        <begin position="663"/>
        <end position="821"/>
    </location>
</feature>
<sequence length="1065" mass="119365">MSEEAEEDLFKAGLLSEGAQSSKDIFLVGCGGVHVRPKCIHQLNLKIYGQEAIVPTLVVPGQRDQMIVGTNLLKHLLRQFKQDPSYWRVMSKADSTGEPGIEQFLSMLSGITRWKGDIIPDVIGTVKLDNAVTLMPKQGHIVWGKLPGKAPISEGSTILVEPSKSHSNRKSIMVGRTVASMSGDRWVPVKVVNPSDKPVTLRRNMKLADVSPCVALEDFELGVDYVADTELKAQGQSRFIQNCSSMAKPLFSLTAAATGKANAKRASHFKRLSPGDWTQEQSNSFNQLKAALLNSVVLAHPDFGRPFILSTDASLDGLGAVLSQVPEGGSKARPIAFASKALTRPQMKYPAHRLEFLALKWSVCDKFSHWLKGHSFTVWTDNNPLTYILTKPKLDACEQRIQYIPGSKNIIADALSRQPFIKPRVSERLIAEPYGALLEEARQIRDDRIQDVFRLSTNCQEVKMGGSEVACSSMSSEEVTAVLDGQIEWGEGPKGRAISWLANNVHKLVPPGESALPVFSLKELQDKQQEDMILARVIHYVSRGRRPSRRERVKEPFKVQKTLKQWEKLKMLDGILYRVTKDSLTGKKRYQYVVAASLAKQALQGVHDEAGHQGQHRTLYLARQRFFWTDIERDVREYVKSCKRCVVSKTPEPEGRAPLESIKTTSPLEMVCIDFWSAEIPNGNTVDILVITDHFTKMAHAFPCHNQSAKQVARQLWDRYFCIYGFPERIHSDQGANFESQLIRELLMISGVKKSRTTAYHPMGNGMVERFNRTLGSMIRALPPRAKQKWPQMLQTLTFAYNCTAHESTGYAPFYLMYGRIPRLPIDVMFHNVERDCDIADYDKYVLKLMEELKEALSSAQANAVTSQQYQAELYNKRTKVLLSNKCERGRKKLSDKWESVPYVVVSRDPKCHTYRIRNTSSGCEKVVHRNRLLCANFLPLELEEEDVESSFIESSESSHGETQSHLSDVATGGVTEDRTTSWVLDSTSANPPSGCLDADEELDLGESVSQRPMSVSSVVDKTGHGNDPPSTAISVVSRIRTRVGRLVKPVDKLIQNMTHKKILV</sequence>
<evidence type="ECO:0000313" key="4">
    <source>
        <dbReference type="EMBL" id="KAK0147902.1"/>
    </source>
</evidence>
<gene>
    <name evidence="4" type="primary">POL_9</name>
    <name evidence="4" type="ORF">N1851_012363</name>
</gene>
<dbReference type="Gene3D" id="3.30.70.270">
    <property type="match status" value="1"/>
</dbReference>
<organism evidence="4 5">
    <name type="scientific">Merluccius polli</name>
    <name type="common">Benguela hake</name>
    <name type="synonym">Merluccius cadenati</name>
    <dbReference type="NCBI Taxonomy" id="89951"/>
    <lineage>
        <taxon>Eukaryota</taxon>
        <taxon>Metazoa</taxon>
        <taxon>Chordata</taxon>
        <taxon>Craniata</taxon>
        <taxon>Vertebrata</taxon>
        <taxon>Euteleostomi</taxon>
        <taxon>Actinopterygii</taxon>
        <taxon>Neopterygii</taxon>
        <taxon>Teleostei</taxon>
        <taxon>Neoteleostei</taxon>
        <taxon>Acanthomorphata</taxon>
        <taxon>Zeiogadaria</taxon>
        <taxon>Gadariae</taxon>
        <taxon>Gadiformes</taxon>
        <taxon>Gadoidei</taxon>
        <taxon>Merlucciidae</taxon>
        <taxon>Merluccius</taxon>
    </lineage>
</organism>
<evidence type="ECO:0000256" key="2">
    <source>
        <dbReference type="SAM" id="MobiDB-lite"/>
    </source>
</evidence>
<dbReference type="PANTHER" id="PTHR37984">
    <property type="entry name" value="PROTEIN CBG26694"/>
    <property type="match status" value="1"/>
</dbReference>
<dbReference type="FunFam" id="3.10.20.370:FF:000001">
    <property type="entry name" value="Retrovirus-related Pol polyprotein from transposon 17.6-like protein"/>
    <property type="match status" value="1"/>
</dbReference>
<dbReference type="GO" id="GO:0003676">
    <property type="term" value="F:nucleic acid binding"/>
    <property type="evidence" value="ECO:0007669"/>
    <property type="project" value="InterPro"/>
</dbReference>
<dbReference type="PROSITE" id="PS50994">
    <property type="entry name" value="INTEGRASE"/>
    <property type="match status" value="1"/>
</dbReference>
<dbReference type="Pfam" id="PF00665">
    <property type="entry name" value="rve"/>
    <property type="match status" value="1"/>
</dbReference>
<dbReference type="InterPro" id="IPR036397">
    <property type="entry name" value="RNaseH_sf"/>
</dbReference>
<evidence type="ECO:0000313" key="5">
    <source>
        <dbReference type="Proteomes" id="UP001174136"/>
    </source>
</evidence>
<feature type="compositionally biased region" description="Low complexity" evidence="2">
    <location>
        <begin position="950"/>
        <end position="962"/>
    </location>
</feature>
<feature type="region of interest" description="Disordered" evidence="2">
    <location>
        <begin position="950"/>
        <end position="973"/>
    </location>
</feature>
<dbReference type="FunFam" id="1.10.340.70:FF:000001">
    <property type="entry name" value="Retrovirus-related Pol polyprotein from transposon gypsy-like Protein"/>
    <property type="match status" value="1"/>
</dbReference>
<dbReference type="InterPro" id="IPR012337">
    <property type="entry name" value="RNaseH-like_sf"/>
</dbReference>
<dbReference type="GO" id="GO:0015074">
    <property type="term" value="P:DNA integration"/>
    <property type="evidence" value="ECO:0007669"/>
    <property type="project" value="InterPro"/>
</dbReference>
<comment type="caution">
    <text evidence="4">The sequence shown here is derived from an EMBL/GenBank/DDBJ whole genome shotgun (WGS) entry which is preliminary data.</text>
</comment>
<dbReference type="Proteomes" id="UP001174136">
    <property type="component" value="Unassembled WGS sequence"/>
</dbReference>
<dbReference type="InterPro" id="IPR001584">
    <property type="entry name" value="Integrase_cat-core"/>
</dbReference>
<proteinExistence type="predicted"/>
<dbReference type="PANTHER" id="PTHR37984:SF15">
    <property type="entry name" value="INTEGRASE CATALYTIC DOMAIN-CONTAINING PROTEIN"/>
    <property type="match status" value="1"/>
</dbReference>
<protein>
    <recommendedName>
        <fullName evidence="1">Gypsy retrotransposon integrase-like protein 1</fullName>
    </recommendedName>
</protein>
<dbReference type="InterPro" id="IPR043128">
    <property type="entry name" value="Rev_trsase/Diguanyl_cyclase"/>
</dbReference>
<dbReference type="Pfam" id="PF17919">
    <property type="entry name" value="RT_RNaseH_2"/>
    <property type="match status" value="1"/>
</dbReference>
<evidence type="ECO:0000259" key="3">
    <source>
        <dbReference type="PROSITE" id="PS50994"/>
    </source>
</evidence>
<dbReference type="AlphaFoldDB" id="A0AA47MXK5"/>
<dbReference type="CDD" id="cd09274">
    <property type="entry name" value="RNase_HI_RT_Ty3"/>
    <property type="match status" value="1"/>
</dbReference>
<dbReference type="InterPro" id="IPR041577">
    <property type="entry name" value="RT_RNaseH_2"/>
</dbReference>